<dbReference type="PANTHER" id="PTHR11002">
    <property type="entry name" value="CARBONIC ANHYDRASE"/>
    <property type="match status" value="1"/>
</dbReference>
<dbReference type="InterPro" id="IPR001765">
    <property type="entry name" value="Carbonic_anhydrase"/>
</dbReference>
<name>A0A2D2Q045_PARLV</name>
<dbReference type="PROSITE" id="PS00704">
    <property type="entry name" value="PROK_CO2_ANHYDRASE_1"/>
    <property type="match status" value="1"/>
</dbReference>
<feature type="binding site" evidence="7">
    <location>
        <position position="104"/>
    </location>
    <ligand>
        <name>Zn(2+)</name>
        <dbReference type="ChEBI" id="CHEBI:29105"/>
    </ligand>
</feature>
<dbReference type="EC" id="4.2.1.1" evidence="2 8"/>
<comment type="function">
    <text evidence="8">Reversible hydration of carbon dioxide.</text>
</comment>
<dbReference type="GO" id="GO:0008270">
    <property type="term" value="F:zinc ion binding"/>
    <property type="evidence" value="ECO:0007669"/>
    <property type="project" value="UniProtKB-UniRule"/>
</dbReference>
<dbReference type="EMBL" id="CP018092">
    <property type="protein sequence ID" value="ATS17860.1"/>
    <property type="molecule type" value="Genomic_DNA"/>
</dbReference>
<keyword evidence="5 8" id="KW-0456">Lyase</keyword>
<keyword evidence="4 7" id="KW-0862">Zinc</keyword>
<dbReference type="GO" id="GO:0004089">
    <property type="term" value="F:carbonate dehydratase activity"/>
    <property type="evidence" value="ECO:0007669"/>
    <property type="project" value="UniProtKB-UniRule"/>
</dbReference>
<dbReference type="CDD" id="cd03378">
    <property type="entry name" value="beta_CA_cladeC"/>
    <property type="match status" value="1"/>
</dbReference>
<evidence type="ECO:0000256" key="2">
    <source>
        <dbReference type="ARBA" id="ARBA00012925"/>
    </source>
</evidence>
<proteinExistence type="inferred from homology"/>
<reference evidence="9 10" key="1">
    <citation type="submission" date="2016-11" db="EMBL/GenBank/DDBJ databases">
        <title>Complete genome sequence of thermophilic cyanobacteria strain Synechococcus sp. PCC6715.</title>
        <authorList>
            <person name="Tang J."/>
            <person name="Daroch M."/>
            <person name="Liang Y."/>
            <person name="Jiang D."/>
            <person name="Shah M."/>
        </authorList>
    </citation>
    <scope>NUCLEOTIDE SEQUENCE [LARGE SCALE GENOMIC DNA]</scope>
    <source>
        <strain evidence="9 10">PCC 6715</strain>
    </source>
</reference>
<dbReference type="AlphaFoldDB" id="A0A2D2Q045"/>
<evidence type="ECO:0000313" key="9">
    <source>
        <dbReference type="EMBL" id="ATS17860.1"/>
    </source>
</evidence>
<feature type="binding site" evidence="7">
    <location>
        <position position="51"/>
    </location>
    <ligand>
        <name>Zn(2+)</name>
        <dbReference type="ChEBI" id="CHEBI:29105"/>
    </ligand>
</feature>
<dbReference type="OrthoDB" id="9797527at2"/>
<dbReference type="PANTHER" id="PTHR11002:SF76">
    <property type="entry name" value="CARBONIC ANHYDRASE"/>
    <property type="match status" value="1"/>
</dbReference>
<dbReference type="KEGG" id="slw:BRW62_02840"/>
<dbReference type="SMART" id="SM00947">
    <property type="entry name" value="Pro_CA"/>
    <property type="match status" value="1"/>
</dbReference>
<dbReference type="Proteomes" id="UP000231057">
    <property type="component" value="Chromosome"/>
</dbReference>
<evidence type="ECO:0000256" key="4">
    <source>
        <dbReference type="ARBA" id="ARBA00022833"/>
    </source>
</evidence>
<evidence type="ECO:0000256" key="7">
    <source>
        <dbReference type="PIRSR" id="PIRSR601765-1"/>
    </source>
</evidence>
<comment type="catalytic activity">
    <reaction evidence="6 8">
        <text>hydrogencarbonate + H(+) = CO2 + H2O</text>
        <dbReference type="Rhea" id="RHEA:10748"/>
        <dbReference type="ChEBI" id="CHEBI:15377"/>
        <dbReference type="ChEBI" id="CHEBI:15378"/>
        <dbReference type="ChEBI" id="CHEBI:16526"/>
        <dbReference type="ChEBI" id="CHEBI:17544"/>
        <dbReference type="EC" id="4.2.1.1"/>
    </reaction>
</comment>
<sequence>MTVVRPNEALTRLMLGNQRFVQHRLDNPHRDFTRIEAVAEHQEPFAAILSCADSRVIPEVLFDQGIGDMFVIRVAGNLAMMDTVASAEYAIAVLGVSLLMVLGHERCGAVKATLTGGSFPGIISTLAESVAPALKATQHQTGDRLTNVIQANVHLQLERLSRSTVVKAAMAKGQLRLVGAYYDLDTAEVQILEDRPDAGV</sequence>
<dbReference type="RefSeq" id="WP_099798212.1">
    <property type="nucleotide sequence ID" value="NZ_CP018092.1"/>
</dbReference>
<dbReference type="Pfam" id="PF00484">
    <property type="entry name" value="Pro_CA"/>
    <property type="match status" value="1"/>
</dbReference>
<keyword evidence="10" id="KW-1185">Reference proteome</keyword>
<dbReference type="PROSITE" id="PS00705">
    <property type="entry name" value="PROK_CO2_ANHYDRASE_2"/>
    <property type="match status" value="1"/>
</dbReference>
<comment type="similarity">
    <text evidence="1 8">Belongs to the beta-class carbonic anhydrase family.</text>
</comment>
<evidence type="ECO:0000256" key="5">
    <source>
        <dbReference type="ARBA" id="ARBA00023239"/>
    </source>
</evidence>
<feature type="binding site" evidence="7">
    <location>
        <position position="53"/>
    </location>
    <ligand>
        <name>Zn(2+)</name>
        <dbReference type="ChEBI" id="CHEBI:29105"/>
    </ligand>
</feature>
<accession>A0A2D2Q045</accession>
<dbReference type="InterPro" id="IPR036874">
    <property type="entry name" value="Carbonic_anhydrase_sf"/>
</dbReference>
<evidence type="ECO:0000256" key="1">
    <source>
        <dbReference type="ARBA" id="ARBA00006217"/>
    </source>
</evidence>
<dbReference type="SUPFAM" id="SSF53056">
    <property type="entry name" value="beta-carbonic anhydrase, cab"/>
    <property type="match status" value="1"/>
</dbReference>
<organism evidence="9 10">
    <name type="scientific">Parathermosynechococcus lividus PCC 6715</name>
    <dbReference type="NCBI Taxonomy" id="1917166"/>
    <lineage>
        <taxon>Bacteria</taxon>
        <taxon>Bacillati</taxon>
        <taxon>Cyanobacteriota</taxon>
        <taxon>Cyanophyceae</taxon>
        <taxon>Acaryochloridales</taxon>
        <taxon>Thermosynechococcaceae</taxon>
        <taxon>Parathermosynechococcus</taxon>
    </lineage>
</organism>
<protein>
    <recommendedName>
        <fullName evidence="2 8">Carbonic anhydrase</fullName>
        <ecNumber evidence="2 8">4.2.1.1</ecNumber>
    </recommendedName>
    <alternativeName>
        <fullName evidence="8">Carbonate dehydratase</fullName>
    </alternativeName>
</protein>
<keyword evidence="3 7" id="KW-0479">Metal-binding</keyword>
<evidence type="ECO:0000313" key="10">
    <source>
        <dbReference type="Proteomes" id="UP000231057"/>
    </source>
</evidence>
<evidence type="ECO:0000256" key="6">
    <source>
        <dbReference type="ARBA" id="ARBA00048348"/>
    </source>
</evidence>
<evidence type="ECO:0000256" key="3">
    <source>
        <dbReference type="ARBA" id="ARBA00022723"/>
    </source>
</evidence>
<dbReference type="InterPro" id="IPR015892">
    <property type="entry name" value="Carbonic_anhydrase_CS"/>
</dbReference>
<dbReference type="GO" id="GO:0015976">
    <property type="term" value="P:carbon utilization"/>
    <property type="evidence" value="ECO:0007669"/>
    <property type="project" value="InterPro"/>
</dbReference>
<feature type="binding site" evidence="7">
    <location>
        <position position="107"/>
    </location>
    <ligand>
        <name>Zn(2+)</name>
        <dbReference type="ChEBI" id="CHEBI:29105"/>
    </ligand>
</feature>
<comment type="cofactor">
    <cofactor evidence="7">
        <name>Zn(2+)</name>
        <dbReference type="ChEBI" id="CHEBI:29105"/>
    </cofactor>
    <text evidence="7">Binds 1 zinc ion per subunit.</text>
</comment>
<gene>
    <name evidence="9" type="ORF">BRW62_02840</name>
</gene>
<dbReference type="Gene3D" id="3.40.1050.10">
    <property type="entry name" value="Carbonic anhydrase"/>
    <property type="match status" value="1"/>
</dbReference>
<evidence type="ECO:0000256" key="8">
    <source>
        <dbReference type="RuleBase" id="RU003956"/>
    </source>
</evidence>
<reference evidence="10" key="2">
    <citation type="journal article" date="2022" name="Front. Microbiol.">
        <title>Comparative Genomic Analysis Revealed Distinct Molecular Components and Organization of CO2-Concentrating Mechanism in Thermophilic Cyanobacteria.</title>
        <authorList>
            <person name="Tang J."/>
            <person name="Zhou H."/>
            <person name="Yao D."/>
            <person name="Riaz S."/>
            <person name="You D."/>
            <person name="Klepacz-Smolka A."/>
            <person name="Daroch M."/>
        </authorList>
    </citation>
    <scope>NUCLEOTIDE SEQUENCE [LARGE SCALE GENOMIC DNA]</scope>
    <source>
        <strain evidence="10">PCC 6715</strain>
    </source>
</reference>